<dbReference type="PRINTS" id="PR00038">
    <property type="entry name" value="HTHLUXR"/>
</dbReference>
<dbReference type="EMBL" id="VDFR01000063">
    <property type="protein sequence ID" value="TNC45997.1"/>
    <property type="molecule type" value="Genomic_DNA"/>
</dbReference>
<keyword evidence="2" id="KW-0067">ATP-binding</keyword>
<dbReference type="Pfam" id="PF13191">
    <property type="entry name" value="AAA_16"/>
    <property type="match status" value="1"/>
</dbReference>
<dbReference type="EMBL" id="VDFR01000064">
    <property type="protein sequence ID" value="TNC45954.1"/>
    <property type="molecule type" value="Genomic_DNA"/>
</dbReference>
<comment type="caution">
    <text evidence="6">The sequence shown here is derived from an EMBL/GenBank/DDBJ whole genome shotgun (WGS) entry which is preliminary data.</text>
</comment>
<feature type="region of interest" description="Disordered" evidence="3">
    <location>
        <begin position="852"/>
        <end position="872"/>
    </location>
</feature>
<dbReference type="InterPro" id="IPR027417">
    <property type="entry name" value="P-loop_NTPase"/>
</dbReference>
<dbReference type="SUPFAM" id="SSF46894">
    <property type="entry name" value="C-terminal effector domain of the bipartite response regulators"/>
    <property type="match status" value="1"/>
</dbReference>
<dbReference type="InterPro" id="IPR011990">
    <property type="entry name" value="TPR-like_helical_dom_sf"/>
</dbReference>
<evidence type="ECO:0000256" key="1">
    <source>
        <dbReference type="ARBA" id="ARBA00022741"/>
    </source>
</evidence>
<dbReference type="Proteomes" id="UP000306740">
    <property type="component" value="Unassembled WGS sequence"/>
</dbReference>
<protein>
    <submittedName>
        <fullName evidence="6">LuxR family transcriptional regulator</fullName>
    </submittedName>
</protein>
<evidence type="ECO:0000313" key="5">
    <source>
        <dbReference type="EMBL" id="TNC45954.1"/>
    </source>
</evidence>
<name>A0A5C4ML19_9ACTN</name>
<dbReference type="GO" id="GO:0005524">
    <property type="term" value="F:ATP binding"/>
    <property type="evidence" value="ECO:0007669"/>
    <property type="project" value="UniProtKB-KW"/>
</dbReference>
<dbReference type="InterPro" id="IPR000792">
    <property type="entry name" value="Tscrpt_reg_LuxR_C"/>
</dbReference>
<dbReference type="CDD" id="cd06170">
    <property type="entry name" value="LuxR_C_like"/>
    <property type="match status" value="1"/>
</dbReference>
<dbReference type="Gene3D" id="1.25.40.10">
    <property type="entry name" value="Tetratricopeptide repeat domain"/>
    <property type="match status" value="1"/>
</dbReference>
<reference evidence="6 7" key="1">
    <citation type="submission" date="2019-05" db="EMBL/GenBank/DDBJ databases">
        <title>Mumia sp. nov., isolated from the intestinal contents of plateau pika (Ochotona curzoniae) in the Qinghai-Tibet plateau of China.</title>
        <authorList>
            <person name="Tian Z."/>
        </authorList>
    </citation>
    <scope>NUCLEOTIDE SEQUENCE [LARGE SCALE GENOMIC DNA]</scope>
    <source>
        <strain evidence="7">527</strain>
        <strain evidence="6">Z527</strain>
    </source>
</reference>
<dbReference type="GO" id="GO:0004016">
    <property type="term" value="F:adenylate cyclase activity"/>
    <property type="evidence" value="ECO:0007669"/>
    <property type="project" value="TreeGrafter"/>
</dbReference>
<dbReference type="GO" id="GO:0005737">
    <property type="term" value="C:cytoplasm"/>
    <property type="evidence" value="ECO:0007669"/>
    <property type="project" value="TreeGrafter"/>
</dbReference>
<dbReference type="SUPFAM" id="SSF52540">
    <property type="entry name" value="P-loop containing nucleoside triphosphate hydrolases"/>
    <property type="match status" value="1"/>
</dbReference>
<gene>
    <name evidence="6" type="ORF">FHE65_14160</name>
    <name evidence="5" type="ORF">FHE65_14235</name>
</gene>
<dbReference type="PANTHER" id="PTHR16305:SF35">
    <property type="entry name" value="TRANSCRIPTIONAL ACTIVATOR DOMAIN"/>
    <property type="match status" value="1"/>
</dbReference>
<dbReference type="PROSITE" id="PS50043">
    <property type="entry name" value="HTH_LUXR_2"/>
    <property type="match status" value="1"/>
</dbReference>
<dbReference type="GO" id="GO:0003677">
    <property type="term" value="F:DNA binding"/>
    <property type="evidence" value="ECO:0007669"/>
    <property type="project" value="InterPro"/>
</dbReference>
<dbReference type="Pfam" id="PF00196">
    <property type="entry name" value="GerE"/>
    <property type="match status" value="1"/>
</dbReference>
<evidence type="ECO:0000259" key="4">
    <source>
        <dbReference type="PROSITE" id="PS50043"/>
    </source>
</evidence>
<organism evidence="6 7">
    <name type="scientific">Mumia zhuanghuii</name>
    <dbReference type="NCBI Taxonomy" id="2585211"/>
    <lineage>
        <taxon>Bacteria</taxon>
        <taxon>Bacillati</taxon>
        <taxon>Actinomycetota</taxon>
        <taxon>Actinomycetes</taxon>
        <taxon>Propionibacteriales</taxon>
        <taxon>Nocardioidaceae</taxon>
        <taxon>Mumia</taxon>
    </lineage>
</organism>
<accession>A0A5C4ML19</accession>
<evidence type="ECO:0000256" key="3">
    <source>
        <dbReference type="SAM" id="MobiDB-lite"/>
    </source>
</evidence>
<proteinExistence type="predicted"/>
<feature type="domain" description="HTH luxR-type" evidence="4">
    <location>
        <begin position="794"/>
        <end position="859"/>
    </location>
</feature>
<dbReference type="SMART" id="SM00421">
    <property type="entry name" value="HTH_LUXR"/>
    <property type="match status" value="1"/>
</dbReference>
<evidence type="ECO:0000256" key="2">
    <source>
        <dbReference type="ARBA" id="ARBA00022840"/>
    </source>
</evidence>
<dbReference type="InterPro" id="IPR016032">
    <property type="entry name" value="Sig_transdc_resp-reg_C-effctor"/>
</dbReference>
<dbReference type="GO" id="GO:0006355">
    <property type="term" value="P:regulation of DNA-templated transcription"/>
    <property type="evidence" value="ECO:0007669"/>
    <property type="project" value="InterPro"/>
</dbReference>
<dbReference type="PANTHER" id="PTHR16305">
    <property type="entry name" value="TESTICULAR SOLUBLE ADENYLYL CYCLASE"/>
    <property type="match status" value="1"/>
</dbReference>
<evidence type="ECO:0000313" key="6">
    <source>
        <dbReference type="EMBL" id="TNC45997.1"/>
    </source>
</evidence>
<dbReference type="Gene3D" id="1.10.10.10">
    <property type="entry name" value="Winged helix-like DNA-binding domain superfamily/Winged helix DNA-binding domain"/>
    <property type="match status" value="1"/>
</dbReference>
<dbReference type="SUPFAM" id="SSF48452">
    <property type="entry name" value="TPR-like"/>
    <property type="match status" value="1"/>
</dbReference>
<dbReference type="InterPro" id="IPR041664">
    <property type="entry name" value="AAA_16"/>
</dbReference>
<dbReference type="OrthoDB" id="3795727at2"/>
<dbReference type="InterPro" id="IPR036388">
    <property type="entry name" value="WH-like_DNA-bd_sf"/>
</dbReference>
<evidence type="ECO:0000313" key="7">
    <source>
        <dbReference type="Proteomes" id="UP000306740"/>
    </source>
</evidence>
<sequence length="872" mass="93788">MRLLERDSALAELQKAYEDLRHGHGSVVLVQGEAGIGKTSLVRWFLAETVNPARTASGAAPARHPQRAVRLLVGSSDDLVVPRPLGAVLELAEAEPDLADALAAGADAPTTVLAAAREQPTVCVLEDVHWADEATLDVITVLARRIEELPQLLLLTFRDDEVAADHPLRRSLAAIPSSRAHRVVLAPLTVEAVGQLTGAQSDAGAVYALTGGNPFFVTEVVSGGTGRVPASVRDAVLGRFARLSEAGRVTAELVSVVPGRTEGWLVEACLGDRADVADGERHGLLVVDGASVRYQHELARWAVEAEVGGQRRRDLNRLVLHELAARGASDARLAHHAWIAGDADAVLRHGLAAGERAARARSHRESVELLARALEHGNLLPPRARADALDLLSFEAYTAGRAEHAVSAREEAARVREKLGDPLRSSDSLRWLSRIRWWAGDRPGAEQAGREAMDVLDGLPDSREHTKALNNLSQLAMLAQRDEDAISYGERALAIGSAHDDREVVATARINIGTTLARIDLEGGIAMLREAARDAAELGMHEETCRALVNVAWNLKDERLYERARPIIDEALVVARENELSNFSDYLYAMRALVDLATGAWDEADADVARVETALVPSLEAEALLAVRRGESQAEALLDRAWARATTSAELQRLRPIACARAEAAWLAGDHDRVDEATATTYPLALEVGTPWDVGELAVWRFRSGLLDRAPEECATPFRLEIDGEPLGAARAWKELGEPYSAALAVLSSDDVDAVREAASVLDRLGAVTGLRVARTRLRDLGVASAPRGRRSSTRSNPAGLTDRQLEVLSLLVAGASNSVIAERLVVSPKTVEHHVSAVLAKLGVASRREAAERGRSLGVADHERGGTRRQT</sequence>
<dbReference type="AlphaFoldDB" id="A0A5C4ML19"/>
<dbReference type="PROSITE" id="PS00622">
    <property type="entry name" value="HTH_LUXR_1"/>
    <property type="match status" value="1"/>
</dbReference>
<dbReference type="RefSeq" id="WP_139084829.1">
    <property type="nucleotide sequence ID" value="NZ_VDFR01000063.1"/>
</dbReference>
<keyword evidence="1" id="KW-0547">Nucleotide-binding</keyword>